<name>A0AAE0UGC3_SORBR</name>
<organism evidence="2 3">
    <name type="scientific">Sordaria brevicollis</name>
    <dbReference type="NCBI Taxonomy" id="83679"/>
    <lineage>
        <taxon>Eukaryota</taxon>
        <taxon>Fungi</taxon>
        <taxon>Dikarya</taxon>
        <taxon>Ascomycota</taxon>
        <taxon>Pezizomycotina</taxon>
        <taxon>Sordariomycetes</taxon>
        <taxon>Sordariomycetidae</taxon>
        <taxon>Sordariales</taxon>
        <taxon>Sordariaceae</taxon>
        <taxon>Sordaria</taxon>
    </lineage>
</organism>
<evidence type="ECO:0000256" key="1">
    <source>
        <dbReference type="SAM" id="Phobius"/>
    </source>
</evidence>
<accession>A0AAE0UGC3</accession>
<dbReference type="AlphaFoldDB" id="A0AAE0UGC3"/>
<dbReference type="Proteomes" id="UP001281003">
    <property type="component" value="Unassembled WGS sequence"/>
</dbReference>
<feature type="transmembrane region" description="Helical" evidence="1">
    <location>
        <begin position="28"/>
        <end position="48"/>
    </location>
</feature>
<reference evidence="2" key="2">
    <citation type="submission" date="2023-07" db="EMBL/GenBank/DDBJ databases">
        <authorList>
            <consortium name="Lawrence Berkeley National Laboratory"/>
            <person name="Haridas S."/>
            <person name="Hensen N."/>
            <person name="Bonometti L."/>
            <person name="Westerberg I."/>
            <person name="Brannstrom I.O."/>
            <person name="Guillou S."/>
            <person name="Cros-Aarteil S."/>
            <person name="Calhoun S."/>
            <person name="Kuo A."/>
            <person name="Mondo S."/>
            <person name="Pangilinan J."/>
            <person name="Riley R."/>
            <person name="LaButti K."/>
            <person name="Andreopoulos B."/>
            <person name="Lipzen A."/>
            <person name="Chen C."/>
            <person name="Yanf M."/>
            <person name="Daum C."/>
            <person name="Ng V."/>
            <person name="Clum A."/>
            <person name="Steindorff A."/>
            <person name="Ohm R."/>
            <person name="Martin F."/>
            <person name="Silar P."/>
            <person name="Natvig D."/>
            <person name="Lalanne C."/>
            <person name="Gautier V."/>
            <person name="Ament-velasquez S.L."/>
            <person name="Kruys A."/>
            <person name="Hutchinson M.I."/>
            <person name="Powell A.J."/>
            <person name="Barry K."/>
            <person name="Miller A.N."/>
            <person name="Grigoriev I.V."/>
            <person name="Debuchy R."/>
            <person name="Gladieux P."/>
            <person name="Thoren M.H."/>
            <person name="Johannesson H."/>
        </authorList>
    </citation>
    <scope>NUCLEOTIDE SEQUENCE</scope>
    <source>
        <strain evidence="2">FGSC 1904</strain>
    </source>
</reference>
<gene>
    <name evidence="2" type="ORF">B0T20DRAFT_14054</name>
</gene>
<evidence type="ECO:0000313" key="3">
    <source>
        <dbReference type="Proteomes" id="UP001281003"/>
    </source>
</evidence>
<keyword evidence="1" id="KW-1133">Transmembrane helix</keyword>
<evidence type="ECO:0000313" key="2">
    <source>
        <dbReference type="EMBL" id="KAK3403043.1"/>
    </source>
</evidence>
<feature type="transmembrane region" description="Helical" evidence="1">
    <location>
        <begin position="94"/>
        <end position="116"/>
    </location>
</feature>
<reference evidence="2" key="1">
    <citation type="journal article" date="2023" name="Mol. Phylogenet. Evol.">
        <title>Genome-scale phylogeny and comparative genomics of the fungal order Sordariales.</title>
        <authorList>
            <person name="Hensen N."/>
            <person name="Bonometti L."/>
            <person name="Westerberg I."/>
            <person name="Brannstrom I.O."/>
            <person name="Guillou S."/>
            <person name="Cros-Aarteil S."/>
            <person name="Calhoun S."/>
            <person name="Haridas S."/>
            <person name="Kuo A."/>
            <person name="Mondo S."/>
            <person name="Pangilinan J."/>
            <person name="Riley R."/>
            <person name="LaButti K."/>
            <person name="Andreopoulos B."/>
            <person name="Lipzen A."/>
            <person name="Chen C."/>
            <person name="Yan M."/>
            <person name="Daum C."/>
            <person name="Ng V."/>
            <person name="Clum A."/>
            <person name="Steindorff A."/>
            <person name="Ohm R.A."/>
            <person name="Martin F."/>
            <person name="Silar P."/>
            <person name="Natvig D.O."/>
            <person name="Lalanne C."/>
            <person name="Gautier V."/>
            <person name="Ament-Velasquez S.L."/>
            <person name="Kruys A."/>
            <person name="Hutchinson M.I."/>
            <person name="Powell A.J."/>
            <person name="Barry K."/>
            <person name="Miller A.N."/>
            <person name="Grigoriev I.V."/>
            <person name="Debuchy R."/>
            <person name="Gladieux P."/>
            <person name="Hiltunen Thoren M."/>
            <person name="Johannesson H."/>
        </authorList>
    </citation>
    <scope>NUCLEOTIDE SEQUENCE</scope>
    <source>
        <strain evidence="2">FGSC 1904</strain>
    </source>
</reference>
<protein>
    <recommendedName>
        <fullName evidence="4">Transmembrane protein</fullName>
    </recommendedName>
</protein>
<keyword evidence="1" id="KW-0472">Membrane</keyword>
<keyword evidence="3" id="KW-1185">Reference proteome</keyword>
<sequence length="155" mass="17801">MASLLQASTINCTTHMTTTTATRRRDGLLWSPVLLFFFPCLHFLFYNFRYPKDLGCMEKMHTGYDTRRFFFGCQHFGLLTEKGFRFAISGSISVSYVLLCSMFLSCFQLQFLFVLFSNHCATTVLSPFRYFSSHLCAGNSDGTKKHWIGEKQAFG</sequence>
<comment type="caution">
    <text evidence="2">The sequence shown here is derived from an EMBL/GenBank/DDBJ whole genome shotgun (WGS) entry which is preliminary data.</text>
</comment>
<dbReference type="EMBL" id="JAUTDP010000001">
    <property type="protein sequence ID" value="KAK3403043.1"/>
    <property type="molecule type" value="Genomic_DNA"/>
</dbReference>
<keyword evidence="1" id="KW-0812">Transmembrane</keyword>
<proteinExistence type="predicted"/>
<evidence type="ECO:0008006" key="4">
    <source>
        <dbReference type="Google" id="ProtNLM"/>
    </source>
</evidence>